<keyword evidence="3 6" id="KW-1133">Transmembrane helix</keyword>
<comment type="subcellular location">
    <subcellularLocation>
        <location evidence="1">Membrane</location>
        <topology evidence="1">Multi-pass membrane protein</topology>
    </subcellularLocation>
</comment>
<evidence type="ECO:0000313" key="9">
    <source>
        <dbReference type="Proteomes" id="UP001141327"/>
    </source>
</evidence>
<feature type="transmembrane region" description="Helical" evidence="6">
    <location>
        <begin position="456"/>
        <end position="482"/>
    </location>
</feature>
<feature type="transmembrane region" description="Helical" evidence="6">
    <location>
        <begin position="584"/>
        <end position="609"/>
    </location>
</feature>
<feature type="compositionally biased region" description="Low complexity" evidence="5">
    <location>
        <begin position="258"/>
        <end position="267"/>
    </location>
</feature>
<proteinExistence type="predicted"/>
<dbReference type="SUPFAM" id="SSF50729">
    <property type="entry name" value="PH domain-like"/>
    <property type="match status" value="1"/>
</dbReference>
<dbReference type="Pfam" id="PF04547">
    <property type="entry name" value="Anoctamin"/>
    <property type="match status" value="1"/>
</dbReference>
<evidence type="ECO:0000256" key="3">
    <source>
        <dbReference type="ARBA" id="ARBA00022989"/>
    </source>
</evidence>
<dbReference type="PANTHER" id="PTHR12308:SF73">
    <property type="entry name" value="ANOCTAMIN"/>
    <property type="match status" value="1"/>
</dbReference>
<dbReference type="InterPro" id="IPR007632">
    <property type="entry name" value="Anoctamin"/>
</dbReference>
<dbReference type="Proteomes" id="UP001141327">
    <property type="component" value="Unassembled WGS sequence"/>
</dbReference>
<evidence type="ECO:0000256" key="5">
    <source>
        <dbReference type="SAM" id="MobiDB-lite"/>
    </source>
</evidence>
<feature type="region of interest" description="Disordered" evidence="5">
    <location>
        <begin position="249"/>
        <end position="293"/>
    </location>
</feature>
<feature type="transmembrane region" description="Helical" evidence="6">
    <location>
        <begin position="675"/>
        <end position="696"/>
    </location>
</feature>
<keyword evidence="2 6" id="KW-0812">Transmembrane</keyword>
<dbReference type="SMART" id="SM00233">
    <property type="entry name" value="PH"/>
    <property type="match status" value="1"/>
</dbReference>
<dbReference type="PROSITE" id="PS50096">
    <property type="entry name" value="IQ"/>
    <property type="match status" value="1"/>
</dbReference>
<feature type="domain" description="PH" evidence="7">
    <location>
        <begin position="24"/>
        <end position="120"/>
    </location>
</feature>
<reference evidence="8" key="1">
    <citation type="journal article" date="2022" name="bioRxiv">
        <title>Genomics of Preaxostyla Flagellates Illuminates Evolutionary Transitions and the Path Towards Mitochondrial Loss.</title>
        <authorList>
            <person name="Novak L.V.F."/>
            <person name="Treitli S.C."/>
            <person name="Pyrih J."/>
            <person name="Halakuc P."/>
            <person name="Pipaliya S.V."/>
            <person name="Vacek V."/>
            <person name="Brzon O."/>
            <person name="Soukal P."/>
            <person name="Eme L."/>
            <person name="Dacks J.B."/>
            <person name="Karnkowska A."/>
            <person name="Elias M."/>
            <person name="Hampl V."/>
        </authorList>
    </citation>
    <scope>NUCLEOTIDE SEQUENCE</scope>
    <source>
        <strain evidence="8">RCP-MX</strain>
    </source>
</reference>
<dbReference type="PANTHER" id="PTHR12308">
    <property type="entry name" value="ANOCTAMIN"/>
    <property type="match status" value="1"/>
</dbReference>
<keyword evidence="9" id="KW-1185">Reference proteome</keyword>
<dbReference type="InterPro" id="IPR049452">
    <property type="entry name" value="Anoctamin_TM"/>
</dbReference>
<organism evidence="8 9">
    <name type="scientific">Paratrimastix pyriformis</name>
    <dbReference type="NCBI Taxonomy" id="342808"/>
    <lineage>
        <taxon>Eukaryota</taxon>
        <taxon>Metamonada</taxon>
        <taxon>Preaxostyla</taxon>
        <taxon>Paratrimastigidae</taxon>
        <taxon>Paratrimastix</taxon>
    </lineage>
</organism>
<dbReference type="Pfam" id="PF00169">
    <property type="entry name" value="PH"/>
    <property type="match status" value="1"/>
</dbReference>
<comment type="caution">
    <text evidence="8">The sequence shown here is derived from an EMBL/GenBank/DDBJ whole genome shotgun (WGS) entry which is preliminary data.</text>
</comment>
<feature type="transmembrane region" description="Helical" evidence="6">
    <location>
        <begin position="860"/>
        <end position="882"/>
    </location>
</feature>
<feature type="transmembrane region" description="Helical" evidence="6">
    <location>
        <begin position="831"/>
        <end position="854"/>
    </location>
</feature>
<protein>
    <submittedName>
        <fullName evidence="8">Transmembrane protein 16H</fullName>
    </submittedName>
</protein>
<keyword evidence="4 6" id="KW-0472">Membrane</keyword>
<feature type="compositionally biased region" description="Pro residues" evidence="5">
    <location>
        <begin position="1"/>
        <end position="16"/>
    </location>
</feature>
<evidence type="ECO:0000313" key="8">
    <source>
        <dbReference type="EMBL" id="KAJ4460598.1"/>
    </source>
</evidence>
<evidence type="ECO:0000256" key="1">
    <source>
        <dbReference type="ARBA" id="ARBA00004141"/>
    </source>
</evidence>
<accession>A0ABQ8UP45</accession>
<dbReference type="Gene3D" id="2.30.29.30">
    <property type="entry name" value="Pleckstrin-homology domain (PH domain)/Phosphotyrosine-binding domain (PTB)"/>
    <property type="match status" value="1"/>
</dbReference>
<dbReference type="InterPro" id="IPR011993">
    <property type="entry name" value="PH-like_dom_sf"/>
</dbReference>
<dbReference type="InterPro" id="IPR001849">
    <property type="entry name" value="PH_domain"/>
</dbReference>
<dbReference type="PROSITE" id="PS50003">
    <property type="entry name" value="PH_DOMAIN"/>
    <property type="match status" value="1"/>
</dbReference>
<evidence type="ECO:0000259" key="7">
    <source>
        <dbReference type="PROSITE" id="PS50003"/>
    </source>
</evidence>
<name>A0ABQ8UP45_9EUKA</name>
<evidence type="ECO:0000256" key="4">
    <source>
        <dbReference type="ARBA" id="ARBA00023136"/>
    </source>
</evidence>
<sequence length="1027" mass="115084">MEARPAPPLPPPPQPQLDPNSTFGIKFEGELWKKDGFWKKKWAVVSEDAILTLKKARESVTSEEVINMQQNVTVYKNMDTKDVFFVDISATDGGIVRLTFKAKSQLNRDEWYGAISHVIGGRQEALRQQREEQERISRAALRIQRQVRCHQAWAQLGALKEERARNQSASKLQGAWRRHRMRQNLATKQETDRAAKKAGRTVQRQLWEIVTEARERKLPMTQVDYVLVFPNKDPDYLDELAQQKLEEKLKKRNKGKKAAAAQAAAGPSPSPAPSTAPLTEKKEKETDPNAGKGCCGCCGGDGTDMIDPLAIRKYIIKRLNEAGMETEERFHGKDKSKIYPECVFEEGNDFVPFLVARRDEFVGIEDPAHFFFSSERKKLILSLIEGIELREGEAMGFFRKGDTVVGRAVATGVCEGVFPLHDYEHLAALRRDWVRKPFSRQPINAIRAYFGEKVGLYFTFLGFYTQWCLYSGLVGGIIFIVLEVLDSSKWYLTPLYGLFLSIWSTVFLEMWKRRQSDAAYQWGTLEFEENPSAMRVLMAPPDANLSRRPTGPAQEAPRPQYFGSLRKSPITRRLERHYSNKLRLIKLCIAWPITVILMGGVVAAEIYLQLSKEAIVAWASGDGKEISPYLGYLRFLPGVANAIAITIMDKVYNGVARVLNNWENYRTQTEYDDALMVKTFLFQFVNSYFSLFYLAFGKNPLDPDTAKGNFDALTEQMTILFLTRLIVGNITETAVPFVLPRVLGRVKGFLAARKEKKAKAAQEKARKQAIAAGLAPPPPAAGSADEVLSPVLVVTPSGAPVASSAEPPEVAQAKMPVYDTFDDYAEMVIQFGFVSLFAVAFTPAAFLAWVSNLVEIRSDAFKLCFTMVSWLSVLTNLALVLFPFRAKIFGDLPDSVEHVVVIIKLALQAFVPDMPGWVRNGKKREEFVQREAWLQVCARSKAARKEDERQKKIKEATAEAQKQPGALDLQQALADVSASPNSRRAPPAPPRSPLAGGRPSPPTRCNNGSSRAPFPHKMFVAAKDDGR</sequence>
<evidence type="ECO:0000256" key="2">
    <source>
        <dbReference type="ARBA" id="ARBA00022692"/>
    </source>
</evidence>
<dbReference type="CDD" id="cd00821">
    <property type="entry name" value="PH"/>
    <property type="match status" value="1"/>
</dbReference>
<evidence type="ECO:0000256" key="6">
    <source>
        <dbReference type="SAM" id="Phobius"/>
    </source>
</evidence>
<feature type="region of interest" description="Disordered" evidence="5">
    <location>
        <begin position="972"/>
        <end position="1027"/>
    </location>
</feature>
<gene>
    <name evidence="8" type="ORF">PAPYR_3240</name>
</gene>
<feature type="region of interest" description="Disordered" evidence="5">
    <location>
        <begin position="1"/>
        <end position="20"/>
    </location>
</feature>
<feature type="transmembrane region" description="Helical" evidence="6">
    <location>
        <begin position="629"/>
        <end position="648"/>
    </location>
</feature>
<dbReference type="EMBL" id="JAPMOS010000012">
    <property type="protein sequence ID" value="KAJ4460598.1"/>
    <property type="molecule type" value="Genomic_DNA"/>
</dbReference>